<dbReference type="PANTHER" id="PTHR37017:SF11">
    <property type="entry name" value="ESTERASE_LIPASE_THIOESTERASE DOMAIN-CONTAINING PROTEIN"/>
    <property type="match status" value="1"/>
</dbReference>
<keyword evidence="2" id="KW-0378">Hydrolase</keyword>
<dbReference type="AlphaFoldDB" id="A0AAE4RJE6"/>
<organism evidence="2 3">
    <name type="scientific">Mycobacterium intracellulare</name>
    <dbReference type="NCBI Taxonomy" id="1767"/>
    <lineage>
        <taxon>Bacteria</taxon>
        <taxon>Bacillati</taxon>
        <taxon>Actinomycetota</taxon>
        <taxon>Actinomycetes</taxon>
        <taxon>Mycobacteriales</taxon>
        <taxon>Mycobacteriaceae</taxon>
        <taxon>Mycobacterium</taxon>
        <taxon>Mycobacterium avium complex (MAC)</taxon>
    </lineage>
</organism>
<dbReference type="EMBL" id="JAWLLD010000071">
    <property type="protein sequence ID" value="MDV7016203.1"/>
    <property type="molecule type" value="Genomic_DNA"/>
</dbReference>
<dbReference type="Proteomes" id="UP001187143">
    <property type="component" value="Unassembled WGS sequence"/>
</dbReference>
<evidence type="ECO:0000313" key="2">
    <source>
        <dbReference type="EMBL" id="MDV7016203.1"/>
    </source>
</evidence>
<dbReference type="Pfam" id="PF12697">
    <property type="entry name" value="Abhydrolase_6"/>
    <property type="match status" value="1"/>
</dbReference>
<comment type="caution">
    <text evidence="2">The sequence shown here is derived from an EMBL/GenBank/DDBJ whole genome shotgun (WGS) entry which is preliminary data.</text>
</comment>
<dbReference type="GO" id="GO:0016787">
    <property type="term" value="F:hydrolase activity"/>
    <property type="evidence" value="ECO:0007669"/>
    <property type="project" value="UniProtKB-KW"/>
</dbReference>
<dbReference type="PANTHER" id="PTHR37017">
    <property type="entry name" value="AB HYDROLASE-1 DOMAIN-CONTAINING PROTEIN-RELATED"/>
    <property type="match status" value="1"/>
</dbReference>
<dbReference type="InterPro" id="IPR052897">
    <property type="entry name" value="Sec-Metab_Biosynth_Hydrolase"/>
</dbReference>
<evidence type="ECO:0000313" key="3">
    <source>
        <dbReference type="Proteomes" id="UP001187143"/>
    </source>
</evidence>
<dbReference type="InterPro" id="IPR000073">
    <property type="entry name" value="AB_hydrolase_1"/>
</dbReference>
<evidence type="ECO:0000259" key="1">
    <source>
        <dbReference type="Pfam" id="PF12697"/>
    </source>
</evidence>
<name>A0AAE4RJE6_MYCIT</name>
<gene>
    <name evidence="2" type="ORF">R4F53_28480</name>
</gene>
<sequence length="217" mass="24019">GAFHRSWVWEAVLHRLAPRRWNIQTVDLPSVVAKGAPRSGMYDDAKVVRELLCQTNNPQIVIAHSYGGIPVTQVAHELPQVRHIIYIAAFQLDVGESLLGAVGGRIPSWWIVDDDSVTVDSPIEVFYNDVQPCTAAWAQSRLLPSTFAAFTEPVTAAAWRYIPSTYVICERDQAGPPRLQEVMSQRANRVERISTGHSPMLSQPGTLAEIINRVAAL</sequence>
<dbReference type="InterPro" id="IPR029058">
    <property type="entry name" value="AB_hydrolase_fold"/>
</dbReference>
<feature type="domain" description="AB hydrolase-1" evidence="1">
    <location>
        <begin position="1"/>
        <end position="209"/>
    </location>
</feature>
<reference evidence="2" key="1">
    <citation type="submission" date="2023-10" db="EMBL/GenBank/DDBJ databases">
        <title>Characterization and genome sequence of Mycobacterium intracellulare ABSURDO, a novel pathogenic isolate with three colony morphotypes that vary in growth and acid-fastness.</title>
        <authorList>
            <person name="Jude B.A."/>
            <person name="Robinson R.T."/>
        </authorList>
    </citation>
    <scope>NUCLEOTIDE SEQUENCE</scope>
    <source>
        <strain evidence="2">ABSURDO Component B</strain>
    </source>
</reference>
<dbReference type="RefSeq" id="WP_225325954.1">
    <property type="nucleotide sequence ID" value="NZ_JAEKMV010000091.1"/>
</dbReference>
<feature type="non-terminal residue" evidence="2">
    <location>
        <position position="1"/>
    </location>
</feature>
<proteinExistence type="predicted"/>
<dbReference type="Gene3D" id="3.40.50.1820">
    <property type="entry name" value="alpha/beta hydrolase"/>
    <property type="match status" value="1"/>
</dbReference>
<accession>A0AAE4RJE6</accession>
<dbReference type="SUPFAM" id="SSF53474">
    <property type="entry name" value="alpha/beta-Hydrolases"/>
    <property type="match status" value="1"/>
</dbReference>
<protein>
    <submittedName>
        <fullName evidence="2">Alpha/beta hydrolase</fullName>
    </submittedName>
</protein>